<reference evidence="3 4" key="1">
    <citation type="submission" date="2017-05" db="EMBL/GenBank/DDBJ databases">
        <title>Complete and WGS of Bordetella genogroups.</title>
        <authorList>
            <person name="Spilker T."/>
            <person name="LiPuma J."/>
        </authorList>
    </citation>
    <scope>NUCLEOTIDE SEQUENCE [LARGE SCALE GENOMIC DNA]</scope>
    <source>
        <strain evidence="3 4">AU7206</strain>
    </source>
</reference>
<keyword evidence="4" id="KW-1185">Reference proteome</keyword>
<gene>
    <name evidence="3" type="ORF">CAL15_17745</name>
</gene>
<dbReference type="PANTHER" id="PTHR11647:SF1">
    <property type="entry name" value="COLLAPSIN RESPONSE MEDIATOR PROTEIN"/>
    <property type="match status" value="1"/>
</dbReference>
<dbReference type="InterPro" id="IPR011059">
    <property type="entry name" value="Metal-dep_hydrolase_composite"/>
</dbReference>
<dbReference type="RefSeq" id="WP_086079807.1">
    <property type="nucleotide sequence ID" value="NZ_CP021111.1"/>
</dbReference>
<dbReference type="Pfam" id="PF07969">
    <property type="entry name" value="Amidohydro_3"/>
    <property type="match status" value="1"/>
</dbReference>
<dbReference type="EMBL" id="CP021111">
    <property type="protein sequence ID" value="ARP96055.1"/>
    <property type="molecule type" value="Genomic_DNA"/>
</dbReference>
<dbReference type="SUPFAM" id="SSF51556">
    <property type="entry name" value="Metallo-dependent hydrolases"/>
    <property type="match status" value="1"/>
</dbReference>
<dbReference type="CDD" id="cd01297">
    <property type="entry name" value="D-aminoacylase"/>
    <property type="match status" value="1"/>
</dbReference>
<dbReference type="GO" id="GO:0005829">
    <property type="term" value="C:cytosol"/>
    <property type="evidence" value="ECO:0007669"/>
    <property type="project" value="TreeGrafter"/>
</dbReference>
<dbReference type="GO" id="GO:0016812">
    <property type="term" value="F:hydrolase activity, acting on carbon-nitrogen (but not peptide) bonds, in cyclic amides"/>
    <property type="evidence" value="ECO:0007669"/>
    <property type="project" value="TreeGrafter"/>
</dbReference>
<dbReference type="InterPro" id="IPR023100">
    <property type="entry name" value="D-aminoacylase_insert_dom_sf"/>
</dbReference>
<dbReference type="AlphaFoldDB" id="A0A1W6ZFL6"/>
<dbReference type="OrthoDB" id="9766983at2"/>
<evidence type="ECO:0000313" key="4">
    <source>
        <dbReference type="Proteomes" id="UP000194161"/>
    </source>
</evidence>
<dbReference type="Gene3D" id="3.30.1490.130">
    <property type="entry name" value="D-aminoacylase. Domain 3"/>
    <property type="match status" value="1"/>
</dbReference>
<dbReference type="PANTHER" id="PTHR11647">
    <property type="entry name" value="HYDRANTOINASE/DIHYDROPYRIMIDINASE FAMILY MEMBER"/>
    <property type="match status" value="1"/>
</dbReference>
<dbReference type="Gene3D" id="2.30.40.10">
    <property type="entry name" value="Urease, subunit C, domain 1"/>
    <property type="match status" value="1"/>
</dbReference>
<dbReference type="Gene3D" id="3.20.20.140">
    <property type="entry name" value="Metal-dependent hydrolases"/>
    <property type="match status" value="1"/>
</dbReference>
<feature type="domain" description="Amidohydrolase 3" evidence="2">
    <location>
        <begin position="52"/>
        <end position="460"/>
    </location>
</feature>
<dbReference type="InterPro" id="IPR050378">
    <property type="entry name" value="Metallo-dep_Hydrolases_sf"/>
</dbReference>
<proteinExistence type="predicted"/>
<sequence length="501" mass="53091">MYDTLIADVLVLDGTGGAGFRADVALAGGRVAAIGQPGELAKPAGSVHAGAGLALAPGFIDVHTHDDTNVISTPGMLPKLSQGVTTVVVGNCGISAAPVTLRGEPPDPMNLLGRRDDFRYASFADYTRAVDAARPSVNVAALVGHTALRNNHMDRLDRRATDAEIAAMRAQLREALQHGAVGLSTGLAYASAYSADTAEVQALAEELDAHGALYTTHLRSEFAEILDALQEAYDIAAHARAPLIVSHLKCAGAGNWGRSRDVLASLDTAGRMVPVGCDCYPYAASSSTLDLKQVTSDFDIDITWSTPHPGMAGRKLADIAAEWQVPLAEAARRLQPAGAVYHGMHEEDVRRILSHPLTMIGSDGLPNDPLPHPRLWGAFPRVLGHYSRDLGLFPLEQAVHKMTGLSAARFGLAGRGLVRQDYHADLVLFDPATVADRARFDDPARPAAGIRAVWVNGVLSYHDGAATGDRAGRWLPRSGDLRSGFASPTLSESTRPDQEPS</sequence>
<protein>
    <submittedName>
        <fullName evidence="3">D-aminoacylase</fullName>
    </submittedName>
</protein>
<accession>A0A1W6ZFL6</accession>
<evidence type="ECO:0000256" key="1">
    <source>
        <dbReference type="SAM" id="MobiDB-lite"/>
    </source>
</evidence>
<feature type="region of interest" description="Disordered" evidence="1">
    <location>
        <begin position="479"/>
        <end position="501"/>
    </location>
</feature>
<dbReference type="SUPFAM" id="SSF51338">
    <property type="entry name" value="Composite domain of metallo-dependent hydrolases"/>
    <property type="match status" value="1"/>
</dbReference>
<evidence type="ECO:0000313" key="3">
    <source>
        <dbReference type="EMBL" id="ARP96055.1"/>
    </source>
</evidence>
<dbReference type="Proteomes" id="UP000194161">
    <property type="component" value="Chromosome"/>
</dbReference>
<dbReference type="InterPro" id="IPR013108">
    <property type="entry name" value="Amidohydro_3"/>
</dbReference>
<dbReference type="InterPro" id="IPR032466">
    <property type="entry name" value="Metal_Hydrolase"/>
</dbReference>
<organism evidence="3 4">
    <name type="scientific">Bordetella genomosp. 13</name>
    <dbReference type="NCBI Taxonomy" id="463040"/>
    <lineage>
        <taxon>Bacteria</taxon>
        <taxon>Pseudomonadati</taxon>
        <taxon>Pseudomonadota</taxon>
        <taxon>Betaproteobacteria</taxon>
        <taxon>Burkholderiales</taxon>
        <taxon>Alcaligenaceae</taxon>
        <taxon>Bordetella</taxon>
    </lineage>
</organism>
<dbReference type="KEGG" id="bgm:CAL15_17745"/>
<name>A0A1W6ZFL6_9BORD</name>
<dbReference type="GO" id="GO:0016811">
    <property type="term" value="F:hydrolase activity, acting on carbon-nitrogen (but not peptide) bonds, in linear amides"/>
    <property type="evidence" value="ECO:0007669"/>
    <property type="project" value="InterPro"/>
</dbReference>
<evidence type="ECO:0000259" key="2">
    <source>
        <dbReference type="Pfam" id="PF07969"/>
    </source>
</evidence>
<dbReference type="STRING" id="463040.CAL15_17745"/>